<keyword evidence="1" id="KW-1133">Transmembrane helix</keyword>
<keyword evidence="1" id="KW-0472">Membrane</keyword>
<reference evidence="2 3" key="1">
    <citation type="submission" date="2018-12" db="EMBL/GenBank/DDBJ databases">
        <authorList>
            <consortium name="Pathogen Informatics"/>
        </authorList>
    </citation>
    <scope>NUCLEOTIDE SEQUENCE [LARGE SCALE GENOMIC DNA]</scope>
    <source>
        <strain evidence="2 3">NCTC11075</strain>
    </source>
</reference>
<dbReference type="AlphaFoldDB" id="A0A447ULE2"/>
<keyword evidence="1" id="KW-0812">Transmembrane</keyword>
<accession>A0A447ULE2</accession>
<dbReference type="EMBL" id="LR134204">
    <property type="protein sequence ID" value="VEB89741.1"/>
    <property type="molecule type" value="Genomic_DNA"/>
</dbReference>
<protein>
    <submittedName>
        <fullName evidence="2">Uncharacterized protein</fullName>
    </submittedName>
</protein>
<evidence type="ECO:0000313" key="2">
    <source>
        <dbReference type="EMBL" id="VEB89741.1"/>
    </source>
</evidence>
<evidence type="ECO:0000256" key="1">
    <source>
        <dbReference type="SAM" id="Phobius"/>
    </source>
</evidence>
<sequence length="100" mass="10890">MLTWLASIQTEPLRSTFVPSWLSSFIVVSMSFSFGTFWISTGSSASSAAKRIGNAAFLAPEIVTSPWSVVGPCTRNLSIILFSVKNSYLLPACRPSLKNR</sequence>
<dbReference type="Proteomes" id="UP000270272">
    <property type="component" value="Chromosome"/>
</dbReference>
<name>A0A447ULE2_CITKO</name>
<organism evidence="2 3">
    <name type="scientific">Citrobacter koseri</name>
    <name type="common">Citrobacter diversus</name>
    <dbReference type="NCBI Taxonomy" id="545"/>
    <lineage>
        <taxon>Bacteria</taxon>
        <taxon>Pseudomonadati</taxon>
        <taxon>Pseudomonadota</taxon>
        <taxon>Gammaproteobacteria</taxon>
        <taxon>Enterobacterales</taxon>
        <taxon>Enterobacteriaceae</taxon>
        <taxon>Citrobacter</taxon>
    </lineage>
</organism>
<evidence type="ECO:0000313" key="3">
    <source>
        <dbReference type="Proteomes" id="UP000270272"/>
    </source>
</evidence>
<proteinExistence type="predicted"/>
<feature type="transmembrane region" description="Helical" evidence="1">
    <location>
        <begin position="20"/>
        <end position="41"/>
    </location>
</feature>
<gene>
    <name evidence="2" type="ORF">NCTC11075_02291</name>
</gene>